<protein>
    <submittedName>
        <fullName evidence="1">Uncharacterized protein</fullName>
    </submittedName>
</protein>
<comment type="caution">
    <text evidence="1">The sequence shown here is derived from an EMBL/GenBank/DDBJ whole genome shotgun (WGS) entry which is preliminary data.</text>
</comment>
<reference evidence="1" key="1">
    <citation type="journal article" date="2014" name="Front. Microbiol.">
        <title>High frequency of phylogenetically diverse reductive dehalogenase-homologous genes in deep subseafloor sedimentary metagenomes.</title>
        <authorList>
            <person name="Kawai M."/>
            <person name="Futagami T."/>
            <person name="Toyoda A."/>
            <person name="Takaki Y."/>
            <person name="Nishi S."/>
            <person name="Hori S."/>
            <person name="Arai W."/>
            <person name="Tsubouchi T."/>
            <person name="Morono Y."/>
            <person name="Uchiyama I."/>
            <person name="Ito T."/>
            <person name="Fujiyama A."/>
            <person name="Inagaki F."/>
            <person name="Takami H."/>
        </authorList>
    </citation>
    <scope>NUCLEOTIDE SEQUENCE</scope>
    <source>
        <strain evidence="1">Expedition CK06-06</strain>
    </source>
</reference>
<dbReference type="AlphaFoldDB" id="X1JL89"/>
<accession>X1JL89</accession>
<feature type="non-terminal residue" evidence="1">
    <location>
        <position position="1"/>
    </location>
</feature>
<name>X1JL89_9ZZZZ</name>
<dbReference type="EMBL" id="BARU01031074">
    <property type="protein sequence ID" value="GAH70523.1"/>
    <property type="molecule type" value="Genomic_DNA"/>
</dbReference>
<organism evidence="1">
    <name type="scientific">marine sediment metagenome</name>
    <dbReference type="NCBI Taxonomy" id="412755"/>
    <lineage>
        <taxon>unclassified sequences</taxon>
        <taxon>metagenomes</taxon>
        <taxon>ecological metagenomes</taxon>
    </lineage>
</organism>
<sequence length="38" mass="4324">IRRNFSLRKFGLLGEQEQIKVPTLLGSYGSFYQCGLGF</sequence>
<evidence type="ECO:0000313" key="1">
    <source>
        <dbReference type="EMBL" id="GAH70523.1"/>
    </source>
</evidence>
<proteinExistence type="predicted"/>
<gene>
    <name evidence="1" type="ORF">S03H2_49199</name>
</gene>